<dbReference type="eggNOG" id="KOG0379">
    <property type="taxonomic scope" value="Eukaryota"/>
</dbReference>
<dbReference type="InterPro" id="IPR015915">
    <property type="entry name" value="Kelch-typ_b-propeller"/>
</dbReference>
<keyword evidence="6" id="KW-1185">Reference proteome</keyword>
<proteinExistence type="predicted"/>
<dbReference type="Pfam" id="PF24681">
    <property type="entry name" value="Kelch_KLHDC2_KLHL20_DRC7"/>
    <property type="match status" value="1"/>
</dbReference>
<organism evidence="6">
    <name type="scientific">Chlorella variabilis</name>
    <name type="common">Green alga</name>
    <dbReference type="NCBI Taxonomy" id="554065"/>
    <lineage>
        <taxon>Eukaryota</taxon>
        <taxon>Viridiplantae</taxon>
        <taxon>Chlorophyta</taxon>
        <taxon>core chlorophytes</taxon>
        <taxon>Trebouxiophyceae</taxon>
        <taxon>Chlorellales</taxon>
        <taxon>Chlorellaceae</taxon>
        <taxon>Chlorella clade</taxon>
        <taxon>Chlorella</taxon>
    </lineage>
</organism>
<dbReference type="EMBL" id="GL433858">
    <property type="protein sequence ID" value="EFN52193.1"/>
    <property type="molecule type" value="Genomic_DNA"/>
</dbReference>
<dbReference type="Proteomes" id="UP000008141">
    <property type="component" value="Unassembled WGS sequence"/>
</dbReference>
<dbReference type="GeneID" id="17351633"/>
<dbReference type="SUPFAM" id="SSF117281">
    <property type="entry name" value="Kelch motif"/>
    <property type="match status" value="1"/>
</dbReference>
<evidence type="ECO:0000313" key="6">
    <source>
        <dbReference type="Proteomes" id="UP000008141"/>
    </source>
</evidence>
<feature type="region of interest" description="Disordered" evidence="4">
    <location>
        <begin position="399"/>
        <end position="420"/>
    </location>
</feature>
<keyword evidence="3" id="KW-0175">Coiled coil</keyword>
<dbReference type="RefSeq" id="XP_005844295.1">
    <property type="nucleotide sequence ID" value="XM_005844233.1"/>
</dbReference>
<feature type="coiled-coil region" evidence="3">
    <location>
        <begin position="455"/>
        <end position="612"/>
    </location>
</feature>
<dbReference type="Gene3D" id="2.120.10.80">
    <property type="entry name" value="Kelch-type beta propeller"/>
    <property type="match status" value="2"/>
</dbReference>
<evidence type="ECO:0000256" key="2">
    <source>
        <dbReference type="ARBA" id="ARBA00022737"/>
    </source>
</evidence>
<sequence>MVHSRWREEASFETLSRAGHSACAWEGKLLVFGGRMSATFFADVWAYDPATRSWEVWCERWPHASRSYHSTTLVGGEVWLCGGSDADTVVGDVVVFDPATRRWRTPALRGDTALLRRTAHGACLHPARPDCILLQGGYGGGTGGAATQAYNYLADLVEVNTRTGVVRGLRPAGAAPEPRAYHAFARLGACCCCVAGRSHGNKLVKGKQLVVVWDAAANRWLTPGVVGGELAPRSSHRAASVPGGILLFGGAVDRGVKAADLQLLAAGAHGRLSWRQCPPGGEQPGGGGGGGWPAGRGAHVVEVVGGRLYVLGGYGESGGSQAGVPEASQWREARRSRPAAAFGSEPQAASAKRLRVAAAAAQQVQAAASAPAWEPGPVACGGAEDAVAAAPAAAMHQGVQPAAARQQQQLPQQQLPPAAGPALAPVLCAAEQRWAELQAVVQQQQVAAAAREQLVADLQRENAALVAQREGLERERQAADLSAAAVAQQHAAQVAELQRQLAAAQRERDEAARSAAAAGEAEAKLLELSSQLRRDRDSLEQDAREHVQQIGELNRKVADRQARLDKALAKVQEQADCAKRAEEALGEAQRQADDLRQDVQRLQAAQERWRRGKAAATRALATLQEGVEAMP</sequence>
<name>E1ZPR5_CHLVA</name>
<evidence type="ECO:0000313" key="5">
    <source>
        <dbReference type="EMBL" id="EFN52193.1"/>
    </source>
</evidence>
<keyword evidence="1" id="KW-0880">Kelch repeat</keyword>
<dbReference type="PANTHER" id="PTHR46093">
    <property type="entry name" value="ACYL-COA-BINDING DOMAIN-CONTAINING PROTEIN 5"/>
    <property type="match status" value="1"/>
</dbReference>
<dbReference type="STRING" id="554065.E1ZPR5"/>
<dbReference type="KEGG" id="cvr:CHLNCDRAFT_54714"/>
<protein>
    <submittedName>
        <fullName evidence="5">Uncharacterized protein</fullName>
    </submittedName>
</protein>
<feature type="region of interest" description="Disordered" evidence="4">
    <location>
        <begin position="318"/>
        <end position="346"/>
    </location>
</feature>
<evidence type="ECO:0000256" key="1">
    <source>
        <dbReference type="ARBA" id="ARBA00022441"/>
    </source>
</evidence>
<dbReference type="InParanoid" id="E1ZPR5"/>
<dbReference type="PANTHER" id="PTHR46093:SF18">
    <property type="entry name" value="FIBRONECTIN TYPE-III DOMAIN-CONTAINING PROTEIN"/>
    <property type="match status" value="1"/>
</dbReference>
<keyword evidence="2" id="KW-0677">Repeat</keyword>
<evidence type="ECO:0000256" key="3">
    <source>
        <dbReference type="SAM" id="Coils"/>
    </source>
</evidence>
<evidence type="ECO:0000256" key="4">
    <source>
        <dbReference type="SAM" id="MobiDB-lite"/>
    </source>
</evidence>
<gene>
    <name evidence="5" type="ORF">CHLNCDRAFT_54714</name>
</gene>
<dbReference type="OrthoDB" id="10251809at2759"/>
<accession>E1ZPR5</accession>
<reference evidence="5 6" key="1">
    <citation type="journal article" date="2010" name="Plant Cell">
        <title>The Chlorella variabilis NC64A genome reveals adaptation to photosymbiosis, coevolution with viruses, and cryptic sex.</title>
        <authorList>
            <person name="Blanc G."/>
            <person name="Duncan G."/>
            <person name="Agarkova I."/>
            <person name="Borodovsky M."/>
            <person name="Gurnon J."/>
            <person name="Kuo A."/>
            <person name="Lindquist E."/>
            <person name="Lucas S."/>
            <person name="Pangilinan J."/>
            <person name="Polle J."/>
            <person name="Salamov A."/>
            <person name="Terry A."/>
            <person name="Yamada T."/>
            <person name="Dunigan D.D."/>
            <person name="Grigoriev I.V."/>
            <person name="Claverie J.M."/>
            <person name="Van Etten J.L."/>
        </authorList>
    </citation>
    <scope>NUCLEOTIDE SEQUENCE [LARGE SCALE GENOMIC DNA]</scope>
    <source>
        <strain evidence="5 6">NC64A</strain>
    </source>
</reference>
<dbReference type="eggNOG" id="KOG0516">
    <property type="taxonomic scope" value="Eukaryota"/>
</dbReference>
<dbReference type="AlphaFoldDB" id="E1ZPR5"/>